<sequence length="132" mass="15565">MKAEETIVEQIQDIIQKLRYYTGRSNRHFKMIRNYYEECIIIVDAEEFIQENNTLSITVYSEDLIYYTVDIPLNFIKHVFVSASIDQLNDQLQLKYNEGLIRVSLTLNDDLCEKLRSSYCGDITFFNEAEGQ</sequence>
<organism evidence="1 2">
    <name type="scientific">Saccharolobus shibatae (strain ATCC 51178 / DSM 5389 / JCM 8931 / NBRC 15437 / B12)</name>
    <name type="common">Sulfolobus shibatae</name>
    <dbReference type="NCBI Taxonomy" id="523848"/>
    <lineage>
        <taxon>Archaea</taxon>
        <taxon>Thermoproteota</taxon>
        <taxon>Thermoprotei</taxon>
        <taxon>Sulfolobales</taxon>
        <taxon>Sulfolobaceae</taxon>
        <taxon>Saccharolobus</taxon>
    </lineage>
</organism>
<evidence type="ECO:0000313" key="1">
    <source>
        <dbReference type="EMBL" id="QXJ30269.1"/>
    </source>
</evidence>
<protein>
    <submittedName>
        <fullName evidence="1">Uncharacterized protein</fullName>
    </submittedName>
</protein>
<dbReference type="RefSeq" id="WP_015979202.1">
    <property type="nucleotide sequence ID" value="NZ_CP077717.1"/>
</dbReference>
<dbReference type="Proteomes" id="UP000694018">
    <property type="component" value="Chromosome"/>
</dbReference>
<dbReference type="KEGG" id="sshi:J5U23_03166"/>
<name>A0A8F5GUR9_SACSH</name>
<reference evidence="1" key="1">
    <citation type="journal article" date="2021" name="Environ. Microbiol.">
        <title>New insights into the diversity and evolution of the archaeal mobilome from three complete genomes of Saccharolobus shibatae.</title>
        <authorList>
            <person name="Medvedeva S."/>
            <person name="Brandt D."/>
            <person name="Cvirkaite-Krupovic V."/>
            <person name="Liu Y."/>
            <person name="Severinov K."/>
            <person name="Ishino S."/>
            <person name="Ishino Y."/>
            <person name="Prangishvili D."/>
            <person name="Kalinowski J."/>
            <person name="Krupovic M."/>
        </authorList>
    </citation>
    <scope>NUCLEOTIDE SEQUENCE</scope>
    <source>
        <strain evidence="1">B12</strain>
    </source>
</reference>
<dbReference type="AlphaFoldDB" id="A0A8F5GUR9"/>
<evidence type="ECO:0000313" key="2">
    <source>
        <dbReference type="Proteomes" id="UP000694018"/>
    </source>
</evidence>
<dbReference type="GeneID" id="65564644"/>
<accession>A0A8F5GUR9</accession>
<gene>
    <name evidence="1" type="ORF">J5U23_03166</name>
</gene>
<proteinExistence type="predicted"/>
<dbReference type="EMBL" id="CP077717">
    <property type="protein sequence ID" value="QXJ30269.1"/>
    <property type="molecule type" value="Genomic_DNA"/>
</dbReference>